<dbReference type="EMBL" id="JAUSRG010000001">
    <property type="protein sequence ID" value="MDP9903123.1"/>
    <property type="molecule type" value="Genomic_DNA"/>
</dbReference>
<dbReference type="PRINTS" id="PR00507">
    <property type="entry name" value="N12N6MTFRASE"/>
</dbReference>
<feature type="domain" description="DNA methylase adenine-specific" evidence="2">
    <location>
        <begin position="547"/>
        <end position="663"/>
    </location>
</feature>
<organism evidence="4 7">
    <name type="scientific">Arthrobacter bambusae</name>
    <dbReference type="NCBI Taxonomy" id="1338426"/>
    <lineage>
        <taxon>Bacteria</taxon>
        <taxon>Bacillati</taxon>
        <taxon>Actinomycetota</taxon>
        <taxon>Actinomycetes</taxon>
        <taxon>Micrococcales</taxon>
        <taxon>Micrococcaceae</taxon>
        <taxon>Arthrobacter</taxon>
    </lineage>
</organism>
<dbReference type="GO" id="GO:0003677">
    <property type="term" value="F:DNA binding"/>
    <property type="evidence" value="ECO:0007669"/>
    <property type="project" value="InterPro"/>
</dbReference>
<keyword evidence="1" id="KW-0680">Restriction system</keyword>
<feature type="domain" description="DNA methylase adenine-specific" evidence="2">
    <location>
        <begin position="296"/>
        <end position="362"/>
    </location>
</feature>
<dbReference type="InterPro" id="IPR003356">
    <property type="entry name" value="DNA_methylase_A-5"/>
</dbReference>
<evidence type="ECO:0000313" key="5">
    <source>
        <dbReference type="EMBL" id="MDQ0180224.1"/>
    </source>
</evidence>
<gene>
    <name evidence="4" type="ORF">J2S90_000063</name>
    <name evidence="5" type="ORF">J2S93_001640</name>
</gene>
<dbReference type="InterPro" id="IPR029063">
    <property type="entry name" value="SAM-dependent_MTases_sf"/>
</dbReference>
<dbReference type="PROSITE" id="PS00092">
    <property type="entry name" value="N6_MTASE"/>
    <property type="match status" value="1"/>
</dbReference>
<keyword evidence="6" id="KW-1185">Reference proteome</keyword>
<name>A0AAW8DEM8_9MICC</name>
<dbReference type="AlphaFoldDB" id="A0AAW8DEM8"/>
<dbReference type="PANTHER" id="PTHR42998">
    <property type="entry name" value="TYPE I RESTRICTION ENZYME HINDVIIP M PROTEIN-RELATED"/>
    <property type="match status" value="1"/>
</dbReference>
<dbReference type="Proteomes" id="UP001230951">
    <property type="component" value="Unassembled WGS sequence"/>
</dbReference>
<dbReference type="RefSeq" id="WP_306958729.1">
    <property type="nucleotide sequence ID" value="NZ_JAUSRG010000001.1"/>
</dbReference>
<dbReference type="GO" id="GO:0008170">
    <property type="term" value="F:N-methyltransferase activity"/>
    <property type="evidence" value="ECO:0007669"/>
    <property type="project" value="InterPro"/>
</dbReference>
<reference evidence="4 6" key="1">
    <citation type="submission" date="2023-07" db="EMBL/GenBank/DDBJ databases">
        <title>Sorghum-associated microbial communities from plants grown in Nebraska, USA.</title>
        <authorList>
            <person name="Schachtman D."/>
        </authorList>
    </citation>
    <scope>NUCLEOTIDE SEQUENCE</scope>
    <source>
        <strain evidence="4">DS1006</strain>
        <strain evidence="5 6">DS1016</strain>
    </source>
</reference>
<evidence type="ECO:0000259" key="2">
    <source>
        <dbReference type="Pfam" id="PF02384"/>
    </source>
</evidence>
<dbReference type="GO" id="GO:0032259">
    <property type="term" value="P:methylation"/>
    <property type="evidence" value="ECO:0007669"/>
    <property type="project" value="UniProtKB-KW"/>
</dbReference>
<evidence type="ECO:0000313" key="7">
    <source>
        <dbReference type="Proteomes" id="UP001242995"/>
    </source>
</evidence>
<proteinExistence type="predicted"/>
<dbReference type="SUPFAM" id="SSF53335">
    <property type="entry name" value="S-adenosyl-L-methionine-dependent methyltransferases"/>
    <property type="match status" value="1"/>
</dbReference>
<dbReference type="InterPro" id="IPR029464">
    <property type="entry name" value="HSDR_N"/>
</dbReference>
<dbReference type="PANTHER" id="PTHR42998:SF1">
    <property type="entry name" value="TYPE I RESTRICTION ENZYME HINDI METHYLASE SUBUNIT"/>
    <property type="match status" value="1"/>
</dbReference>
<accession>A0AAW8DEM8</accession>
<evidence type="ECO:0000259" key="3">
    <source>
        <dbReference type="Pfam" id="PF13588"/>
    </source>
</evidence>
<comment type="caution">
    <text evidence="4">The sequence shown here is derived from an EMBL/GenBank/DDBJ whole genome shotgun (WGS) entry which is preliminary data.</text>
</comment>
<dbReference type="EC" id="2.1.1.72" evidence="4"/>
<dbReference type="Proteomes" id="UP001242995">
    <property type="component" value="Unassembled WGS sequence"/>
</dbReference>
<feature type="domain" description="DNA methylase adenine-specific" evidence="2">
    <location>
        <begin position="429"/>
        <end position="491"/>
    </location>
</feature>
<keyword evidence="4" id="KW-0808">Transferase</keyword>
<evidence type="ECO:0000313" key="6">
    <source>
        <dbReference type="Proteomes" id="UP001230951"/>
    </source>
</evidence>
<dbReference type="GO" id="GO:0009307">
    <property type="term" value="P:DNA restriction-modification system"/>
    <property type="evidence" value="ECO:0007669"/>
    <property type="project" value="UniProtKB-KW"/>
</dbReference>
<keyword evidence="4" id="KW-0489">Methyltransferase</keyword>
<dbReference type="InterPro" id="IPR002052">
    <property type="entry name" value="DNA_methylase_N6_adenine_CS"/>
</dbReference>
<feature type="domain" description="Type I restriction enzyme R protein N-terminal" evidence="3">
    <location>
        <begin position="41"/>
        <end position="145"/>
    </location>
</feature>
<dbReference type="EMBL" id="JAUSTF010000002">
    <property type="protein sequence ID" value="MDQ0180224.1"/>
    <property type="molecule type" value="Genomic_DNA"/>
</dbReference>
<dbReference type="Pfam" id="PF02384">
    <property type="entry name" value="N6_Mtase"/>
    <property type="match status" value="3"/>
</dbReference>
<dbReference type="InterPro" id="IPR052916">
    <property type="entry name" value="Type-I_RE_MTase_Subunit"/>
</dbReference>
<sequence length="816" mass="91061">MSTRIPPIPDSDFGADGDLHRHGDLLWIPLRQRWSTVVGKPEELVRQEWVRRLVQEGGYSLGQMDQERRDLTHGTGSPRADIVVWGSAELKAQGAEALMVVETKAVDGPVILSDFRQGESYARAGGSEFLVAATASAHSTYQLTKGFPGRATQVNSWPTKADFADARKLEQLKSSLRVFDRDEFQKLLFDCHSLLRDHHAMTPDRAFDTISRVLFIKLDIERNGQWGTFTTDYLDKRKRYMRGSDAPLHQVLFDETKQSFKADNLFEDNDTLDISPATFRELVSKLQRFNLSKTSDDVKGIAFERFLGRTFRGELGQFFTPRPVVDFMVESLAPVEGELICDPAAGSGGFLIRVFEEVRAQIGAEIEAAKTAAFEKIAAEYKDDDPEEKLAERDRRIDEAFDALNEDLKPSGNDGKPVETRVGRLAWHCIYGTDKEPRAARTAKMNMVMHGDGHGGIHWHDGLVNINGIFDGRFDIVVTNPPFGASVTDTQLVGATTESDVPDDPAYVKRQSSKYGHDWREAHDAVVNARNQPILDLFEIGRGRKGRQTEILFVERCLNLLKPGGRLGIVLPNGNLNASSLDWLRRWVEGRAYLRGVVSLPQETFKFSKASVSASIVFLEKFTEEDTARWSDAWRSATTQLRDTYSKKREDLIAAHQDRIFTANGDEGLVQVLADLAAVDIKPTLGKPQTKPVDGLVEGAVVTKLGGMTWTGNPTDGAAALAGKTRYRELSLPLKATISAELTALRKQLRLVDDEEQRACWSLVRKSFDYPVFMATPQTVGITATGETGPHVPNDLPEVLDAWRKFQLSNESIREQ</sequence>
<protein>
    <submittedName>
        <fullName evidence="4">Type I restriction enzyme M protein</fullName>
        <ecNumber evidence="4">2.1.1.72</ecNumber>
    </submittedName>
</protein>
<dbReference type="Pfam" id="PF13588">
    <property type="entry name" value="HSDR_N_2"/>
    <property type="match status" value="1"/>
</dbReference>
<dbReference type="GO" id="GO:0009007">
    <property type="term" value="F:site-specific DNA-methyltransferase (adenine-specific) activity"/>
    <property type="evidence" value="ECO:0007669"/>
    <property type="project" value="UniProtKB-EC"/>
</dbReference>
<evidence type="ECO:0000313" key="4">
    <source>
        <dbReference type="EMBL" id="MDP9903123.1"/>
    </source>
</evidence>
<evidence type="ECO:0000256" key="1">
    <source>
        <dbReference type="ARBA" id="ARBA00022747"/>
    </source>
</evidence>
<dbReference type="Gene3D" id="3.40.50.150">
    <property type="entry name" value="Vaccinia Virus protein VP39"/>
    <property type="match status" value="1"/>
</dbReference>